<evidence type="ECO:0000313" key="2">
    <source>
        <dbReference type="EMBL" id="RWS03523.1"/>
    </source>
</evidence>
<proteinExistence type="predicted"/>
<dbReference type="STRING" id="1965070.A0A3S3RR90"/>
<evidence type="ECO:0000313" key="3">
    <source>
        <dbReference type="Proteomes" id="UP000285301"/>
    </source>
</evidence>
<dbReference type="AlphaFoldDB" id="A0A3S3RR90"/>
<dbReference type="Gene3D" id="2.60.120.620">
    <property type="entry name" value="q2cbj1_9rhob like domain"/>
    <property type="match status" value="1"/>
</dbReference>
<dbReference type="Pfam" id="PF05721">
    <property type="entry name" value="PhyH"/>
    <property type="match status" value="1"/>
</dbReference>
<dbReference type="GO" id="GO:0016491">
    <property type="term" value="F:oxidoreductase activity"/>
    <property type="evidence" value="ECO:0007669"/>
    <property type="project" value="UniProtKB-ARBA"/>
</dbReference>
<evidence type="ECO:0000256" key="1">
    <source>
        <dbReference type="ARBA" id="ARBA00001962"/>
    </source>
</evidence>
<accession>A0A3S3RR90</accession>
<organism evidence="2 3">
    <name type="scientific">Dinothrombium tinctorium</name>
    <dbReference type="NCBI Taxonomy" id="1965070"/>
    <lineage>
        <taxon>Eukaryota</taxon>
        <taxon>Metazoa</taxon>
        <taxon>Ecdysozoa</taxon>
        <taxon>Arthropoda</taxon>
        <taxon>Chelicerata</taxon>
        <taxon>Arachnida</taxon>
        <taxon>Acari</taxon>
        <taxon>Acariformes</taxon>
        <taxon>Trombidiformes</taxon>
        <taxon>Prostigmata</taxon>
        <taxon>Anystina</taxon>
        <taxon>Parasitengona</taxon>
        <taxon>Trombidioidea</taxon>
        <taxon>Trombidiidae</taxon>
        <taxon>Dinothrombium</taxon>
    </lineage>
</organism>
<dbReference type="OrthoDB" id="445007at2759"/>
<gene>
    <name evidence="2" type="ORF">B4U79_16504</name>
</gene>
<evidence type="ECO:0008006" key="4">
    <source>
        <dbReference type="Google" id="ProtNLM"/>
    </source>
</evidence>
<name>A0A3S3RR90_9ACAR</name>
<dbReference type="SUPFAM" id="SSF51197">
    <property type="entry name" value="Clavaminate synthase-like"/>
    <property type="match status" value="1"/>
</dbReference>
<protein>
    <recommendedName>
        <fullName evidence="4">Phytanoyl-CoA dioxygenase</fullName>
    </recommendedName>
</protein>
<dbReference type="PANTHER" id="PTHR20883">
    <property type="entry name" value="PHYTANOYL-COA DIOXYGENASE DOMAIN CONTAINING 1"/>
    <property type="match status" value="1"/>
</dbReference>
<reference evidence="2 3" key="1">
    <citation type="journal article" date="2018" name="Gigascience">
        <title>Genomes of trombidid mites reveal novel predicted allergens and laterally-transferred genes associated with secondary metabolism.</title>
        <authorList>
            <person name="Dong X."/>
            <person name="Chaisiri K."/>
            <person name="Xia D."/>
            <person name="Armstrong S.D."/>
            <person name="Fang Y."/>
            <person name="Donnelly M.J."/>
            <person name="Kadowaki T."/>
            <person name="McGarry J.W."/>
            <person name="Darby A.C."/>
            <person name="Makepeace B.L."/>
        </authorList>
    </citation>
    <scope>NUCLEOTIDE SEQUENCE [LARGE SCALE GENOMIC DNA]</scope>
    <source>
        <strain evidence="2">UoL-WK</strain>
    </source>
</reference>
<comment type="cofactor">
    <cofactor evidence="1">
        <name>Fe cation</name>
        <dbReference type="ChEBI" id="CHEBI:24875"/>
    </cofactor>
</comment>
<dbReference type="GO" id="GO:0046872">
    <property type="term" value="F:metal ion binding"/>
    <property type="evidence" value="ECO:0007669"/>
    <property type="project" value="UniProtKB-ARBA"/>
</dbReference>
<comment type="caution">
    <text evidence="2">The sequence shown here is derived from an EMBL/GenBank/DDBJ whole genome shotgun (WGS) entry which is preliminary data.</text>
</comment>
<sequence length="281" mass="32292">MPHLPDSILKNAVTTYLRKGFAVVPNFLTKLEITAFNDECKTFLDKVIDEKRPLTKLKIDFPDKLTAMHAEYVKDYQILFQPNAVDEKNLLKISKYDALSFLGMELHHKFDNFRKVALSYEVKSIFKALGYQQPAIFASTIVQKRSKDKFKFKQHQDAFYEITEPVGTAGTFWIALTDSSVESGCLEYVPESHILYPVKKTILESKDESVNYKELPDSAFEKVPVEAGSMVIHNAMTIHRSAENKKSGFIRRSIGLVFYDKKMAKRKSTNIVHMTRDLMVY</sequence>
<dbReference type="InterPro" id="IPR008775">
    <property type="entry name" value="Phytyl_CoA_dOase-like"/>
</dbReference>
<dbReference type="PANTHER" id="PTHR20883:SF48">
    <property type="entry name" value="ECTOINE DIOXYGENASE"/>
    <property type="match status" value="1"/>
</dbReference>
<dbReference type="Proteomes" id="UP000285301">
    <property type="component" value="Unassembled WGS sequence"/>
</dbReference>
<dbReference type="EMBL" id="NCKU01006420">
    <property type="protein sequence ID" value="RWS03523.1"/>
    <property type="molecule type" value="Genomic_DNA"/>
</dbReference>
<keyword evidence="3" id="KW-1185">Reference proteome</keyword>